<dbReference type="PROSITE" id="PS50157">
    <property type="entry name" value="ZINC_FINGER_C2H2_2"/>
    <property type="match status" value="1"/>
</dbReference>
<name>A0A0K2SZ20_LEPSM</name>
<evidence type="ECO:0000256" key="5">
    <source>
        <dbReference type="ARBA" id="ARBA00022833"/>
    </source>
</evidence>
<evidence type="ECO:0000256" key="6">
    <source>
        <dbReference type="ARBA" id="ARBA00023242"/>
    </source>
</evidence>
<proteinExistence type="predicted"/>
<dbReference type="SMART" id="SM00355">
    <property type="entry name" value="ZnF_C2H2"/>
    <property type="match status" value="3"/>
</dbReference>
<dbReference type="GO" id="GO:0003676">
    <property type="term" value="F:nucleic acid binding"/>
    <property type="evidence" value="ECO:0007669"/>
    <property type="project" value="InterPro"/>
</dbReference>
<dbReference type="GO" id="GO:0008270">
    <property type="term" value="F:zinc ion binding"/>
    <property type="evidence" value="ECO:0007669"/>
    <property type="project" value="UniProtKB-KW"/>
</dbReference>
<evidence type="ECO:0000256" key="7">
    <source>
        <dbReference type="PROSITE-ProRule" id="PRU00042"/>
    </source>
</evidence>
<dbReference type="SUPFAM" id="SSF57667">
    <property type="entry name" value="beta-beta-alpha zinc fingers"/>
    <property type="match status" value="3"/>
</dbReference>
<dbReference type="SMART" id="SM00451">
    <property type="entry name" value="ZnF_U1"/>
    <property type="match status" value="3"/>
</dbReference>
<dbReference type="PANTHER" id="PTHR46144">
    <property type="entry name" value="ZINC FINGER PROTEIN 385B-LIKE"/>
    <property type="match status" value="1"/>
</dbReference>
<dbReference type="Pfam" id="PF12874">
    <property type="entry name" value="zf-met"/>
    <property type="match status" value="2"/>
</dbReference>
<evidence type="ECO:0000259" key="9">
    <source>
        <dbReference type="PROSITE" id="PS50157"/>
    </source>
</evidence>
<keyword evidence="2" id="KW-0479">Metal-binding</keyword>
<feature type="region of interest" description="Disordered" evidence="8">
    <location>
        <begin position="450"/>
        <end position="574"/>
    </location>
</feature>
<feature type="region of interest" description="Disordered" evidence="8">
    <location>
        <begin position="367"/>
        <end position="414"/>
    </location>
</feature>
<protein>
    <recommendedName>
        <fullName evidence="9">C2H2-type domain-containing protein</fullName>
    </recommendedName>
</protein>
<feature type="compositionally biased region" description="Low complexity" evidence="8">
    <location>
        <begin position="530"/>
        <end position="574"/>
    </location>
</feature>
<keyword evidence="3" id="KW-0677">Repeat</keyword>
<feature type="compositionally biased region" description="Pro residues" evidence="8">
    <location>
        <begin position="396"/>
        <end position="408"/>
    </location>
</feature>
<dbReference type="EMBL" id="HACA01001271">
    <property type="protein sequence ID" value="CDW18632.1"/>
    <property type="molecule type" value="Transcribed_RNA"/>
</dbReference>
<feature type="region of interest" description="Disordered" evidence="8">
    <location>
        <begin position="156"/>
        <end position="176"/>
    </location>
</feature>
<keyword evidence="5" id="KW-0862">Zinc</keyword>
<evidence type="ECO:0000256" key="8">
    <source>
        <dbReference type="SAM" id="MobiDB-lite"/>
    </source>
</evidence>
<evidence type="ECO:0000313" key="10">
    <source>
        <dbReference type="EMBL" id="CDW18632.1"/>
    </source>
</evidence>
<feature type="compositionally biased region" description="Basic and acidic residues" evidence="8">
    <location>
        <begin position="475"/>
        <end position="485"/>
    </location>
</feature>
<dbReference type="InterPro" id="IPR051868">
    <property type="entry name" value="ZN346_ZMAT4"/>
</dbReference>
<feature type="region of interest" description="Disordered" evidence="8">
    <location>
        <begin position="423"/>
        <end position="442"/>
    </location>
</feature>
<dbReference type="PANTHER" id="PTHR46144:SF6">
    <property type="entry name" value="C2H2-TYPE DOMAIN-CONTAINING PROTEIN"/>
    <property type="match status" value="1"/>
</dbReference>
<feature type="region of interest" description="Disordered" evidence="8">
    <location>
        <begin position="214"/>
        <end position="250"/>
    </location>
</feature>
<reference evidence="10" key="1">
    <citation type="submission" date="2014-05" db="EMBL/GenBank/DDBJ databases">
        <authorList>
            <person name="Chronopoulou M."/>
        </authorList>
    </citation>
    <scope>NUCLEOTIDE SEQUENCE</scope>
    <source>
        <tissue evidence="10">Whole organism</tissue>
    </source>
</reference>
<comment type="subcellular location">
    <subcellularLocation>
        <location evidence="1">Nucleus</location>
    </subcellularLocation>
</comment>
<dbReference type="OrthoDB" id="434647at2759"/>
<feature type="compositionally biased region" description="Low complexity" evidence="8">
    <location>
        <begin position="453"/>
        <end position="474"/>
    </location>
</feature>
<sequence>MSLLSSTEKGCQCHIQLDPVPKGSSSWRNGSDASLDHYCHVCNTQLNSCKQTRIHVNGKRHEKRLIYLKYALECEESPSDSPPNENAAPEYTVPYYHYEPYVLPSYEPSGSYYYSPPPAIVQQSGYYDYHATVPPPVVLSHPSPPQSIVTIAPPIQQQQPLTSHQHSYSSITNNSNHGVMSPSLTSGFSGSGADCKSTETSSILSAASFNSNPGPILSSPSVKNNGNKKGNAHHHKSNRNLKKNQAAKKFAEEEAAKESLLKTLHKLVGKGLTCEVCQIAFPSKTVLENHLKGSRHNRKVKSREVFRELQDAGAEFRQNDEEISCEVCKVSVNSSHQLQAHLAGQKHKVRCYRRGLHPSKALISEFSSLEGGNESEDVSSSSSSSSSCSHSLPQAPLLPPSALEPPPLRLSLLGHPGSLKADVTTSLMGAPPMPSCSTTTTTINLPVMMNNRKSSSSCKPSKSSCSSRQKTSQKQKSESEDKKVLNSDGGTVSECSNVDDHEHDNEESILLSSPDISPISSSEEPEKSKMSNTNNNSSSSSSISSNSMSSSSSLSSSSSSSSSSESMNNNNNNNIKSIISFKCESCQVTMASQAPTPVS</sequence>
<feature type="domain" description="C2H2-type" evidence="9">
    <location>
        <begin position="272"/>
        <end position="301"/>
    </location>
</feature>
<keyword evidence="6" id="KW-0539">Nucleus</keyword>
<evidence type="ECO:0000256" key="4">
    <source>
        <dbReference type="ARBA" id="ARBA00022771"/>
    </source>
</evidence>
<evidence type="ECO:0000256" key="3">
    <source>
        <dbReference type="ARBA" id="ARBA00022737"/>
    </source>
</evidence>
<dbReference type="Gene3D" id="3.30.160.60">
    <property type="entry name" value="Classic Zinc Finger"/>
    <property type="match status" value="3"/>
</dbReference>
<feature type="compositionally biased region" description="Low complexity" evidence="8">
    <location>
        <begin position="379"/>
        <end position="395"/>
    </location>
</feature>
<evidence type="ECO:0000256" key="2">
    <source>
        <dbReference type="ARBA" id="ARBA00022723"/>
    </source>
</evidence>
<dbReference type="InterPro" id="IPR003604">
    <property type="entry name" value="Matrin/U1-like-C_Znf_C2H2"/>
</dbReference>
<dbReference type="GO" id="GO:0005634">
    <property type="term" value="C:nucleus"/>
    <property type="evidence" value="ECO:0007669"/>
    <property type="project" value="UniProtKB-SubCell"/>
</dbReference>
<dbReference type="PROSITE" id="PS00028">
    <property type="entry name" value="ZINC_FINGER_C2H2_1"/>
    <property type="match status" value="1"/>
</dbReference>
<organism evidence="10">
    <name type="scientific">Lepeophtheirus salmonis</name>
    <name type="common">Salmon louse</name>
    <name type="synonym">Caligus salmonis</name>
    <dbReference type="NCBI Taxonomy" id="72036"/>
    <lineage>
        <taxon>Eukaryota</taxon>
        <taxon>Metazoa</taxon>
        <taxon>Ecdysozoa</taxon>
        <taxon>Arthropoda</taxon>
        <taxon>Crustacea</taxon>
        <taxon>Multicrustacea</taxon>
        <taxon>Hexanauplia</taxon>
        <taxon>Copepoda</taxon>
        <taxon>Siphonostomatoida</taxon>
        <taxon>Caligidae</taxon>
        <taxon>Lepeophtheirus</taxon>
    </lineage>
</organism>
<feature type="compositionally biased region" description="Low complexity" evidence="8">
    <location>
        <begin position="508"/>
        <end position="522"/>
    </location>
</feature>
<dbReference type="InterPro" id="IPR013087">
    <property type="entry name" value="Znf_C2H2_type"/>
</dbReference>
<accession>A0A0K2SZ20</accession>
<evidence type="ECO:0000256" key="1">
    <source>
        <dbReference type="ARBA" id="ARBA00004123"/>
    </source>
</evidence>
<keyword evidence="4 7" id="KW-0863">Zinc-finger</keyword>
<dbReference type="AlphaFoldDB" id="A0A0K2SZ20"/>
<dbReference type="InterPro" id="IPR036236">
    <property type="entry name" value="Znf_C2H2_sf"/>
</dbReference>
<feature type="compositionally biased region" description="Basic residues" evidence="8">
    <location>
        <begin position="230"/>
        <end position="246"/>
    </location>
</feature>